<protein>
    <submittedName>
        <fullName evidence="7">Beta-xylosidase</fullName>
    </submittedName>
</protein>
<feature type="region of interest" description="Disordered" evidence="5">
    <location>
        <begin position="1"/>
        <end position="29"/>
    </location>
</feature>
<dbReference type="Pfam" id="PF04616">
    <property type="entry name" value="Glyco_hydro_43"/>
    <property type="match status" value="1"/>
</dbReference>
<evidence type="ECO:0000256" key="5">
    <source>
        <dbReference type="SAM" id="MobiDB-lite"/>
    </source>
</evidence>
<evidence type="ECO:0000256" key="1">
    <source>
        <dbReference type="ARBA" id="ARBA00009865"/>
    </source>
</evidence>
<evidence type="ECO:0000256" key="4">
    <source>
        <dbReference type="RuleBase" id="RU361187"/>
    </source>
</evidence>
<dbReference type="InterPro" id="IPR051795">
    <property type="entry name" value="Glycosyl_Hydrlase_43"/>
</dbReference>
<evidence type="ECO:0000256" key="3">
    <source>
        <dbReference type="ARBA" id="ARBA00023295"/>
    </source>
</evidence>
<keyword evidence="2 4" id="KW-0378">Hydrolase</keyword>
<gene>
    <name evidence="7" type="ORF">JO380_000424</name>
</gene>
<feature type="domain" description="Beta-xylosidase C-terminal Concanavalin A-like" evidence="6">
    <location>
        <begin position="327"/>
        <end position="521"/>
    </location>
</feature>
<dbReference type="Pfam" id="PF17851">
    <property type="entry name" value="GH43_C2"/>
    <property type="match status" value="1"/>
</dbReference>
<dbReference type="InterPro" id="IPR041542">
    <property type="entry name" value="GH43_C2"/>
</dbReference>
<comment type="similarity">
    <text evidence="1 4">Belongs to the glycosyl hydrolase 43 family.</text>
</comment>
<organism evidence="7 8">
    <name type="scientific">Cellulomonas iranensis</name>
    <dbReference type="NCBI Taxonomy" id="76862"/>
    <lineage>
        <taxon>Bacteria</taxon>
        <taxon>Bacillati</taxon>
        <taxon>Actinomycetota</taxon>
        <taxon>Actinomycetes</taxon>
        <taxon>Micrococcales</taxon>
        <taxon>Cellulomonadaceae</taxon>
        <taxon>Cellulomonas</taxon>
    </lineage>
</organism>
<dbReference type="CDD" id="cd09001">
    <property type="entry name" value="GH43_FsAxh1-like"/>
    <property type="match status" value="1"/>
</dbReference>
<dbReference type="Proteomes" id="UP001240250">
    <property type="component" value="Unassembled WGS sequence"/>
</dbReference>
<name>A0ABU0GG24_9CELL</name>
<dbReference type="PANTHER" id="PTHR42812:SF15">
    <property type="entry name" value="HYDROLASE, PUTATIVE (AFU_ORTHOLOGUE AFUA_2G00930)-RELATED"/>
    <property type="match status" value="1"/>
</dbReference>
<dbReference type="EMBL" id="JAUSVM010000001">
    <property type="protein sequence ID" value="MDQ0424043.1"/>
    <property type="molecule type" value="Genomic_DNA"/>
</dbReference>
<evidence type="ECO:0000256" key="2">
    <source>
        <dbReference type="ARBA" id="ARBA00022801"/>
    </source>
</evidence>
<evidence type="ECO:0000313" key="7">
    <source>
        <dbReference type="EMBL" id="MDQ0424043.1"/>
    </source>
</evidence>
<proteinExistence type="inferred from homology"/>
<dbReference type="InterPro" id="IPR006710">
    <property type="entry name" value="Glyco_hydro_43"/>
</dbReference>
<keyword evidence="8" id="KW-1185">Reference proteome</keyword>
<dbReference type="SUPFAM" id="SSF75005">
    <property type="entry name" value="Arabinanase/levansucrase/invertase"/>
    <property type="match status" value="1"/>
</dbReference>
<dbReference type="RefSeq" id="WP_233421012.1">
    <property type="nucleotide sequence ID" value="NZ_JAUSVM010000001.1"/>
</dbReference>
<sequence>MADDVLTTPPPADRQPAGDRPEAAPPAEGVFTNPVVWQDFADGDVIRVGDVYYYSASTMHYSPGAPILRSYDLVHWEHAGHSVPRLDFDDERYGLVGGHRYVKGIWASTLGYRPGDATFYWYGCVEQDRTYLFTAPAVEGPWTRRARLETPYYDAGLLVDDDDTLYVAYGNTTISVAQLSADGTREVRSQVVLETPASIGVLEGARFYKVDGTYYVWLTRPANGQYVLRSASPWGPYELREVLLDLPGPVEGGGVPHQGGLVRTPAGDWWYMAFTDAYPGGRMPTLAPVTWEDGWPVLGTVDGRWGTTYPRPALGPGPGVEPLTGADTFPGPRLAPRWEWNHDPDVERFTVGDGLHLTTATVTDDLYAARNTLTHRLQGPTSTVTVELDLAGTLPGDRTGLAMLRQTSAWVGVRHEADGSRRVVMTDGLTMDASWDTVSTGTERAAAPLTGARVWLRVEADVRPGGAGAAFAWSADGRTFAPLGPSFALDADWRFFMGYRVGIFHHATVALGGTATVRRFELATP</sequence>
<dbReference type="Gene3D" id="2.60.120.200">
    <property type="match status" value="1"/>
</dbReference>
<dbReference type="PANTHER" id="PTHR42812">
    <property type="entry name" value="BETA-XYLOSIDASE"/>
    <property type="match status" value="1"/>
</dbReference>
<dbReference type="SUPFAM" id="SSF49899">
    <property type="entry name" value="Concanavalin A-like lectins/glucanases"/>
    <property type="match status" value="1"/>
</dbReference>
<evidence type="ECO:0000259" key="6">
    <source>
        <dbReference type="Pfam" id="PF17851"/>
    </source>
</evidence>
<dbReference type="Gene3D" id="2.115.10.20">
    <property type="entry name" value="Glycosyl hydrolase domain, family 43"/>
    <property type="match status" value="1"/>
</dbReference>
<accession>A0ABU0GG24</accession>
<keyword evidence="3 4" id="KW-0326">Glycosidase</keyword>
<dbReference type="InterPro" id="IPR013320">
    <property type="entry name" value="ConA-like_dom_sf"/>
</dbReference>
<comment type="caution">
    <text evidence="7">The sequence shown here is derived from an EMBL/GenBank/DDBJ whole genome shotgun (WGS) entry which is preliminary data.</text>
</comment>
<evidence type="ECO:0000313" key="8">
    <source>
        <dbReference type="Proteomes" id="UP001240250"/>
    </source>
</evidence>
<dbReference type="InterPro" id="IPR023296">
    <property type="entry name" value="Glyco_hydro_beta-prop_sf"/>
</dbReference>
<reference evidence="7 8" key="1">
    <citation type="submission" date="2023-07" db="EMBL/GenBank/DDBJ databases">
        <title>Sequencing the genomes of 1000 actinobacteria strains.</title>
        <authorList>
            <person name="Klenk H.-P."/>
        </authorList>
    </citation>
    <scope>NUCLEOTIDE SEQUENCE [LARGE SCALE GENOMIC DNA]</scope>
    <source>
        <strain evidence="7 8">DSM 14785</strain>
    </source>
</reference>